<name>A0A160F1U4_9BACL</name>
<organism evidence="1 2">
    <name type="scientific">Anoxybacteroides amylolyticum</name>
    <dbReference type="NCBI Taxonomy" id="294699"/>
    <lineage>
        <taxon>Bacteria</taxon>
        <taxon>Bacillati</taxon>
        <taxon>Bacillota</taxon>
        <taxon>Bacilli</taxon>
        <taxon>Bacillales</taxon>
        <taxon>Anoxybacillaceae</taxon>
        <taxon>Anoxybacteroides</taxon>
    </lineage>
</organism>
<gene>
    <name evidence="1" type="ORF">GFC30_1962</name>
</gene>
<dbReference type="AlphaFoldDB" id="A0A160F1U4"/>
<dbReference type="Proteomes" id="UP000076865">
    <property type="component" value="Chromosome"/>
</dbReference>
<dbReference type="PATRIC" id="fig|294699.3.peg.2014"/>
<dbReference type="KEGG" id="aamy:GFC30_1962"/>
<protein>
    <submittedName>
        <fullName evidence="1">Uncharacterized protein</fullName>
    </submittedName>
</protein>
<sequence length="79" mass="8966">MKMDEQLRVFLEDLITLIQEKYNETLTVPADESAEDKFFRLGSNFAYFDILDLIDSQLIAHGLDSNSLGKISPTLGEKI</sequence>
<reference evidence="1 2" key="1">
    <citation type="journal article" date="2006" name="Syst. Appl. Microbiol.">
        <title>Anoxybacillus amylolyticus sp. nov., a thermophilic amylase producing bacterium isolated from Mount Rittmann (Antarctica).</title>
        <authorList>
            <person name="Poli A."/>
            <person name="Esposito E."/>
            <person name="Lama L."/>
            <person name="Orlando P."/>
            <person name="Nicolaus G."/>
            <person name="de Appolonia F."/>
            <person name="Gambacorta A."/>
            <person name="Nicolaus B."/>
        </authorList>
    </citation>
    <scope>NUCLEOTIDE SEQUENCE [LARGE SCALE GENOMIC DNA]</scope>
    <source>
        <strain evidence="1 2">DSM 15939</strain>
    </source>
</reference>
<keyword evidence="2" id="KW-1185">Reference proteome</keyword>
<evidence type="ECO:0000313" key="1">
    <source>
        <dbReference type="EMBL" id="ANB60147.1"/>
    </source>
</evidence>
<dbReference type="EMBL" id="CP015438">
    <property type="protein sequence ID" value="ANB60147.1"/>
    <property type="molecule type" value="Genomic_DNA"/>
</dbReference>
<accession>A0A160F1U4</accession>
<evidence type="ECO:0000313" key="2">
    <source>
        <dbReference type="Proteomes" id="UP000076865"/>
    </source>
</evidence>
<proteinExistence type="predicted"/>